<evidence type="ECO:0000256" key="3">
    <source>
        <dbReference type="ARBA" id="ARBA00022722"/>
    </source>
</evidence>
<dbReference type="PANTHER" id="PTHR33653:SF1">
    <property type="entry name" value="RIBONUCLEASE VAPC2"/>
    <property type="match status" value="1"/>
</dbReference>
<evidence type="ECO:0000313" key="9">
    <source>
        <dbReference type="EMBL" id="SEH04973.1"/>
    </source>
</evidence>
<evidence type="ECO:0000256" key="5">
    <source>
        <dbReference type="ARBA" id="ARBA00022801"/>
    </source>
</evidence>
<dbReference type="InterPro" id="IPR002716">
    <property type="entry name" value="PIN_dom"/>
</dbReference>
<keyword evidence="6" id="KW-0460">Magnesium</keyword>
<name>A0A1H6F5Z4_9GAMM</name>
<feature type="domain" description="PIN" evidence="8">
    <location>
        <begin position="3"/>
        <end position="125"/>
    </location>
</feature>
<dbReference type="RefSeq" id="WP_103918968.1">
    <property type="nucleotide sequence ID" value="NZ_FMSV02000136.1"/>
</dbReference>
<comment type="cofactor">
    <cofactor evidence="1">
        <name>Mg(2+)</name>
        <dbReference type="ChEBI" id="CHEBI:18420"/>
    </cofactor>
</comment>
<reference evidence="9 10" key="1">
    <citation type="submission" date="2016-10" db="EMBL/GenBank/DDBJ databases">
        <authorList>
            <person name="de Groot N.N."/>
        </authorList>
    </citation>
    <scope>NUCLEOTIDE SEQUENCE [LARGE SCALE GENOMIC DNA]</scope>
    <source>
        <strain evidence="9">MBHS1</strain>
    </source>
</reference>
<keyword evidence="2" id="KW-1277">Toxin-antitoxin system</keyword>
<gene>
    <name evidence="9" type="primary">vapC_2</name>
    <name evidence="9" type="ORF">MBHS_00826</name>
</gene>
<sequence>MKYMLDTNTCIYLMKGKPACVREKMLSLHGQEFFLSSIVISELWFGVFKSQQVDKNILILKCFIEPFTELTYGDAANQVYGNIRAKLQKMGTPIGSLDMLIAAHALAESACLVSNNTKEFSRVEGLVLENWIV</sequence>
<dbReference type="CDD" id="cd18745">
    <property type="entry name" value="PIN_VapC4-5_FitB-like"/>
    <property type="match status" value="1"/>
</dbReference>
<dbReference type="EC" id="3.1.-.-" evidence="9"/>
<evidence type="ECO:0000256" key="1">
    <source>
        <dbReference type="ARBA" id="ARBA00001946"/>
    </source>
</evidence>
<evidence type="ECO:0000256" key="6">
    <source>
        <dbReference type="ARBA" id="ARBA00022842"/>
    </source>
</evidence>
<evidence type="ECO:0000256" key="4">
    <source>
        <dbReference type="ARBA" id="ARBA00022723"/>
    </source>
</evidence>
<proteinExistence type="inferred from homology"/>
<comment type="similarity">
    <text evidence="7">Belongs to the PINc/VapC protein family.</text>
</comment>
<dbReference type="EMBL" id="FMSV02000136">
    <property type="protein sequence ID" value="SEH04973.1"/>
    <property type="molecule type" value="Genomic_DNA"/>
</dbReference>
<evidence type="ECO:0000256" key="2">
    <source>
        <dbReference type="ARBA" id="ARBA00022649"/>
    </source>
</evidence>
<keyword evidence="3" id="KW-0540">Nuclease</keyword>
<keyword evidence="5 9" id="KW-0378">Hydrolase</keyword>
<evidence type="ECO:0000313" key="10">
    <source>
        <dbReference type="Proteomes" id="UP000236724"/>
    </source>
</evidence>
<dbReference type="PANTHER" id="PTHR33653">
    <property type="entry name" value="RIBONUCLEASE VAPC2"/>
    <property type="match status" value="1"/>
</dbReference>
<accession>A0A1H6F5Z4</accession>
<dbReference type="AlphaFoldDB" id="A0A1H6F5Z4"/>
<organism evidence="9 10">
    <name type="scientific">Candidatus Venteria ishoeyi</name>
    <dbReference type="NCBI Taxonomy" id="1899563"/>
    <lineage>
        <taxon>Bacteria</taxon>
        <taxon>Pseudomonadati</taxon>
        <taxon>Pseudomonadota</taxon>
        <taxon>Gammaproteobacteria</taxon>
        <taxon>Thiotrichales</taxon>
        <taxon>Thiotrichaceae</taxon>
        <taxon>Venteria</taxon>
    </lineage>
</organism>
<dbReference type="SUPFAM" id="SSF88723">
    <property type="entry name" value="PIN domain-like"/>
    <property type="match status" value="1"/>
</dbReference>
<dbReference type="InterPro" id="IPR029060">
    <property type="entry name" value="PIN-like_dom_sf"/>
</dbReference>
<dbReference type="InterPro" id="IPR050556">
    <property type="entry name" value="Type_II_TA_system_RNase"/>
</dbReference>
<dbReference type="Proteomes" id="UP000236724">
    <property type="component" value="Unassembled WGS sequence"/>
</dbReference>
<protein>
    <submittedName>
        <fullName evidence="9">tRNA(fMet)-specific endonuclease VapC</fullName>
        <ecNumber evidence="9">3.1.-.-</ecNumber>
    </submittedName>
</protein>
<keyword evidence="4" id="KW-0479">Metal-binding</keyword>
<keyword evidence="9" id="KW-0255">Endonuclease</keyword>
<dbReference type="Pfam" id="PF01850">
    <property type="entry name" value="PIN"/>
    <property type="match status" value="1"/>
</dbReference>
<keyword evidence="10" id="KW-1185">Reference proteome</keyword>
<dbReference type="OrthoDB" id="9796690at2"/>
<dbReference type="GO" id="GO:0016787">
    <property type="term" value="F:hydrolase activity"/>
    <property type="evidence" value="ECO:0007669"/>
    <property type="project" value="UniProtKB-KW"/>
</dbReference>
<dbReference type="GO" id="GO:0046872">
    <property type="term" value="F:metal ion binding"/>
    <property type="evidence" value="ECO:0007669"/>
    <property type="project" value="UniProtKB-KW"/>
</dbReference>
<dbReference type="GO" id="GO:0004519">
    <property type="term" value="F:endonuclease activity"/>
    <property type="evidence" value="ECO:0007669"/>
    <property type="project" value="UniProtKB-KW"/>
</dbReference>
<evidence type="ECO:0000259" key="8">
    <source>
        <dbReference type="Pfam" id="PF01850"/>
    </source>
</evidence>
<dbReference type="Gene3D" id="3.40.50.1010">
    <property type="entry name" value="5'-nuclease"/>
    <property type="match status" value="1"/>
</dbReference>
<evidence type="ECO:0000256" key="7">
    <source>
        <dbReference type="ARBA" id="ARBA00038093"/>
    </source>
</evidence>